<dbReference type="PANTHER" id="PTHR22891">
    <property type="entry name" value="EUKARYOTIC TRANSLATION INITIATION FACTOR 2C"/>
    <property type="match status" value="1"/>
</dbReference>
<feature type="domain" description="PAZ" evidence="2">
    <location>
        <begin position="186"/>
        <end position="292"/>
    </location>
</feature>
<dbReference type="PROSITE" id="PS50821">
    <property type="entry name" value="PAZ"/>
    <property type="match status" value="1"/>
</dbReference>
<evidence type="ECO:0000259" key="3">
    <source>
        <dbReference type="PROSITE" id="PS50822"/>
    </source>
</evidence>
<dbReference type="PROSITE" id="PS50822">
    <property type="entry name" value="PIWI"/>
    <property type="match status" value="1"/>
</dbReference>
<dbReference type="Gene3D" id="2.170.260.10">
    <property type="entry name" value="paz domain"/>
    <property type="match status" value="1"/>
</dbReference>
<comment type="similarity">
    <text evidence="1">Belongs to the argonaute family.</text>
</comment>
<dbReference type="SMART" id="SM00950">
    <property type="entry name" value="Piwi"/>
    <property type="match status" value="1"/>
</dbReference>
<dbReference type="GO" id="GO:0003723">
    <property type="term" value="F:RNA binding"/>
    <property type="evidence" value="ECO:0007669"/>
    <property type="project" value="InterPro"/>
</dbReference>
<protein>
    <submittedName>
        <fullName evidence="4">Uncharacterized protein</fullName>
    </submittedName>
</protein>
<keyword evidence="5" id="KW-1185">Reference proteome</keyword>
<accession>A0A1R2CTC6</accession>
<dbReference type="Pfam" id="PF02171">
    <property type="entry name" value="Piwi"/>
    <property type="match status" value="1"/>
</dbReference>
<dbReference type="CDD" id="cd04658">
    <property type="entry name" value="Piwi_piwi-like_Euk"/>
    <property type="match status" value="1"/>
</dbReference>
<dbReference type="SUPFAM" id="SSF53098">
    <property type="entry name" value="Ribonuclease H-like"/>
    <property type="match status" value="1"/>
</dbReference>
<dbReference type="InterPro" id="IPR012337">
    <property type="entry name" value="RNaseH-like_sf"/>
</dbReference>
<proteinExistence type="inferred from homology"/>
<dbReference type="Gene3D" id="3.40.50.2300">
    <property type="match status" value="1"/>
</dbReference>
<comment type="caution">
    <text evidence="4">The sequence shown here is derived from an EMBL/GenBank/DDBJ whole genome shotgun (WGS) entry which is preliminary data.</text>
</comment>
<organism evidence="4 5">
    <name type="scientific">Stentor coeruleus</name>
    <dbReference type="NCBI Taxonomy" id="5963"/>
    <lineage>
        <taxon>Eukaryota</taxon>
        <taxon>Sar</taxon>
        <taxon>Alveolata</taxon>
        <taxon>Ciliophora</taxon>
        <taxon>Postciliodesmatophora</taxon>
        <taxon>Heterotrichea</taxon>
        <taxon>Heterotrichida</taxon>
        <taxon>Stentoridae</taxon>
        <taxon>Stentor</taxon>
    </lineage>
</organism>
<dbReference type="InterPro" id="IPR036397">
    <property type="entry name" value="RNaseH_sf"/>
</dbReference>
<dbReference type="AlphaFoldDB" id="A0A1R2CTC6"/>
<dbReference type="SMART" id="SM00949">
    <property type="entry name" value="PAZ"/>
    <property type="match status" value="1"/>
</dbReference>
<dbReference type="OrthoDB" id="445936at2759"/>
<dbReference type="Gene3D" id="3.30.420.10">
    <property type="entry name" value="Ribonuclease H-like superfamily/Ribonuclease H"/>
    <property type="match status" value="1"/>
</dbReference>
<gene>
    <name evidence="4" type="ORF">SteCoe_5014</name>
</gene>
<dbReference type="InterPro" id="IPR003165">
    <property type="entry name" value="Piwi"/>
</dbReference>
<sequence>MADRPGTQGGSNIVVTTNFFRLKKSPVNNVTVYSISFTPDIETENRSLRTALLGNGKVQVEAQIGKYIKTGNVLYSKTAKSEPFSVNVLSHENAQYVLVVTPVGTVTGANVDSYRMYANSALKKMLSTLDLKQVTRMPKFYDIRQTQRVDQHSLEVWRGYTATFSHHLQDMLLNLDFSSKIIRDTTALQYIEEIKTNNRGGNLEQILNSEMVGMIVMAKYGNFKCYKIEKVILNENPTGTFKARDGPITYIDYFKKRYNIAIKSVRQPLIETSIEKGAKQIKLIPELCCLTGLSEDMRRDFRAMNDIAAYTRLDPASRLRVSTDLANRLANDKGCKAICEEYNMQIDQAPIQVNGIRFPMEGIKVGPNNSDIVQIDQRGGFTLRSSIVAAVPIEHWIVLTTDRDAQNRDRLIKTLVNKGSQLGIRMGQAIQMDYQPRNLKNMISSLNQPQGGRPVPQIALIVVSPNDKRGYNDIKEACALTSGIPTQCLKANNLNNPKKFDSIMSKLVVQMAVKTGSTAWQVSPTPGIPQKTMVIGIDVFHDTVLRAKSVLGFVASIHPAFTNYFNTTRIHQSVGQEIGGHVGECLREALLAFFEATRRRFMPDLIIVYRDGVADSQIDAAKKFEVEAMKNTIKSFQGYSPNLVYVLVNKKTNAKLFVQGQRGMDNPPSGTVVNSVVIPESQSFYLIAHTVTQGMASPTLYRIIHNDNNTDPMIVARLAFKLCYMYYNWTGGIKVPAPTMMAHKLAYLVGQSVHATHVEALRTLPWFY</sequence>
<evidence type="ECO:0000259" key="2">
    <source>
        <dbReference type="PROSITE" id="PS50821"/>
    </source>
</evidence>
<evidence type="ECO:0000313" key="5">
    <source>
        <dbReference type="Proteomes" id="UP000187209"/>
    </source>
</evidence>
<dbReference type="SUPFAM" id="SSF101690">
    <property type="entry name" value="PAZ domain"/>
    <property type="match status" value="1"/>
</dbReference>
<dbReference type="InterPro" id="IPR036085">
    <property type="entry name" value="PAZ_dom_sf"/>
</dbReference>
<dbReference type="EMBL" id="MPUH01000065">
    <property type="protein sequence ID" value="OMJ92245.1"/>
    <property type="molecule type" value="Genomic_DNA"/>
</dbReference>
<feature type="domain" description="Piwi" evidence="3">
    <location>
        <begin position="458"/>
        <end position="754"/>
    </location>
</feature>
<evidence type="ECO:0000313" key="4">
    <source>
        <dbReference type="EMBL" id="OMJ92245.1"/>
    </source>
</evidence>
<evidence type="ECO:0000256" key="1">
    <source>
        <dbReference type="RuleBase" id="RU361178"/>
    </source>
</evidence>
<dbReference type="Proteomes" id="UP000187209">
    <property type="component" value="Unassembled WGS sequence"/>
</dbReference>
<dbReference type="Pfam" id="PF02170">
    <property type="entry name" value="PAZ"/>
    <property type="match status" value="1"/>
</dbReference>
<reference evidence="4 5" key="1">
    <citation type="submission" date="2016-11" db="EMBL/GenBank/DDBJ databases">
        <title>The macronuclear genome of Stentor coeruleus: a giant cell with tiny introns.</title>
        <authorList>
            <person name="Slabodnick M."/>
            <person name="Ruby J.G."/>
            <person name="Reiff S.B."/>
            <person name="Swart E.C."/>
            <person name="Gosai S."/>
            <person name="Prabakaran S."/>
            <person name="Witkowska E."/>
            <person name="Larue G.E."/>
            <person name="Fisher S."/>
            <person name="Freeman R.M."/>
            <person name="Gunawardena J."/>
            <person name="Chu W."/>
            <person name="Stover N.A."/>
            <person name="Gregory B.D."/>
            <person name="Nowacki M."/>
            <person name="Derisi J."/>
            <person name="Roy S.W."/>
            <person name="Marshall W.F."/>
            <person name="Sood P."/>
        </authorList>
    </citation>
    <scope>NUCLEOTIDE SEQUENCE [LARGE SCALE GENOMIC DNA]</scope>
    <source>
        <strain evidence="4">WM001</strain>
    </source>
</reference>
<name>A0A1R2CTC6_9CILI</name>
<dbReference type="InterPro" id="IPR003100">
    <property type="entry name" value="PAZ_dom"/>
</dbReference>